<dbReference type="Proteomes" id="UP000198949">
    <property type="component" value="Unassembled WGS sequence"/>
</dbReference>
<keyword evidence="1" id="KW-0812">Transmembrane</keyword>
<dbReference type="Pfam" id="PF25587">
    <property type="entry name" value="Rv2743c"/>
    <property type="match status" value="1"/>
</dbReference>
<organism evidence="2 3">
    <name type="scientific">Glycomyces harbinensis</name>
    <dbReference type="NCBI Taxonomy" id="58114"/>
    <lineage>
        <taxon>Bacteria</taxon>
        <taxon>Bacillati</taxon>
        <taxon>Actinomycetota</taxon>
        <taxon>Actinomycetes</taxon>
        <taxon>Glycomycetales</taxon>
        <taxon>Glycomycetaceae</taxon>
        <taxon>Glycomyces</taxon>
    </lineage>
</organism>
<dbReference type="OrthoDB" id="5181302at2"/>
<dbReference type="EMBL" id="FNAD01000002">
    <property type="protein sequence ID" value="SDD22539.1"/>
    <property type="molecule type" value="Genomic_DNA"/>
</dbReference>
<name>A0A1G6T0K1_9ACTN</name>
<keyword evidence="3" id="KW-1185">Reference proteome</keyword>
<dbReference type="InterPro" id="IPR057952">
    <property type="entry name" value="Rv2743c-like"/>
</dbReference>
<dbReference type="RefSeq" id="WP_091029887.1">
    <property type="nucleotide sequence ID" value="NZ_FNAD01000002.1"/>
</dbReference>
<accession>A0A1G6T0K1</accession>
<keyword evidence="1" id="KW-0472">Membrane</keyword>
<sequence length="266" mass="28598">MDAKARKRAFKRLRARLSSAKFWTTVAGGSVAGGAFFTPYLGPSGIDGVWITVAGFSSAMAVVRWLDYRRLARALPASERDSLEIHGPARLSKEARGLFGETAEAIRRGRIKAQFRRSRALRPYERLEQASIAAEQMAQRLDGHPEAVAILAGAAQAGQDLYRLALGVKDVEQAMAVAPETRHAGMEANLARMVARLEAGVAAYEDMVSAAGECLAGSIGLQQALTDHRADETMDLLTDAADRLRAAGDAASEIHGRIDPRRDATA</sequence>
<dbReference type="STRING" id="58114.SAMN05216270_102409"/>
<gene>
    <name evidence="2" type="ORF">SAMN05216270_102409</name>
</gene>
<reference evidence="3" key="1">
    <citation type="submission" date="2016-10" db="EMBL/GenBank/DDBJ databases">
        <authorList>
            <person name="Varghese N."/>
            <person name="Submissions S."/>
        </authorList>
    </citation>
    <scope>NUCLEOTIDE SEQUENCE [LARGE SCALE GENOMIC DNA]</scope>
    <source>
        <strain evidence="3">CGMCC 4.3516</strain>
    </source>
</reference>
<protein>
    <submittedName>
        <fullName evidence="2">Uncharacterized protein</fullName>
    </submittedName>
</protein>
<keyword evidence="1" id="KW-1133">Transmembrane helix</keyword>
<evidence type="ECO:0000313" key="3">
    <source>
        <dbReference type="Proteomes" id="UP000198949"/>
    </source>
</evidence>
<dbReference type="NCBIfam" id="NF047839">
    <property type="entry name" value="PspM_Rv2743c"/>
    <property type="match status" value="1"/>
</dbReference>
<proteinExistence type="predicted"/>
<dbReference type="AlphaFoldDB" id="A0A1G6T0K1"/>
<feature type="transmembrane region" description="Helical" evidence="1">
    <location>
        <begin position="20"/>
        <end position="42"/>
    </location>
</feature>
<evidence type="ECO:0000313" key="2">
    <source>
        <dbReference type="EMBL" id="SDD22539.1"/>
    </source>
</evidence>
<evidence type="ECO:0000256" key="1">
    <source>
        <dbReference type="SAM" id="Phobius"/>
    </source>
</evidence>
<feature type="transmembrane region" description="Helical" evidence="1">
    <location>
        <begin position="48"/>
        <end position="66"/>
    </location>
</feature>